<reference evidence="3" key="1">
    <citation type="journal article" date="2019" name="PLoS Negl. Trop. Dis.">
        <title>Revisiting the worldwide diversity of Leptospira species in the environment.</title>
        <authorList>
            <person name="Vincent A.T."/>
            <person name="Schiettekatte O."/>
            <person name="Bourhy P."/>
            <person name="Veyrier F.J."/>
            <person name="Picardeau M."/>
        </authorList>
    </citation>
    <scope>NUCLEOTIDE SEQUENCE [LARGE SCALE GENOMIC DNA]</scope>
    <source>
        <strain evidence="3">201400974</strain>
    </source>
</reference>
<evidence type="ECO:0000313" key="3">
    <source>
        <dbReference type="EMBL" id="TGN07154.1"/>
    </source>
</evidence>
<dbReference type="CDD" id="cd02209">
    <property type="entry name" value="cupin_XRE_C"/>
    <property type="match status" value="1"/>
</dbReference>
<name>A0A4R9LLV6_9LEPT</name>
<dbReference type="GO" id="GO:0003700">
    <property type="term" value="F:DNA-binding transcription factor activity"/>
    <property type="evidence" value="ECO:0007669"/>
    <property type="project" value="TreeGrafter"/>
</dbReference>
<dbReference type="Gene3D" id="1.10.260.40">
    <property type="entry name" value="lambda repressor-like DNA-binding domains"/>
    <property type="match status" value="1"/>
</dbReference>
<dbReference type="GO" id="GO:0005829">
    <property type="term" value="C:cytosol"/>
    <property type="evidence" value="ECO:0007669"/>
    <property type="project" value="TreeGrafter"/>
</dbReference>
<dbReference type="AlphaFoldDB" id="A0A4R9LLV6"/>
<dbReference type="OrthoDB" id="9781521at2"/>
<dbReference type="GO" id="GO:0003677">
    <property type="term" value="F:DNA binding"/>
    <property type="evidence" value="ECO:0007669"/>
    <property type="project" value="UniProtKB-KW"/>
</dbReference>
<accession>A0A4R9LLV6</accession>
<dbReference type="InterPro" id="IPR010982">
    <property type="entry name" value="Lambda_DNA-bd_dom_sf"/>
</dbReference>
<dbReference type="InterPro" id="IPR014710">
    <property type="entry name" value="RmlC-like_jellyroll"/>
</dbReference>
<dbReference type="PANTHER" id="PTHR46797">
    <property type="entry name" value="HTH-TYPE TRANSCRIPTIONAL REGULATOR"/>
    <property type="match status" value="1"/>
</dbReference>
<dbReference type="InterPro" id="IPR011051">
    <property type="entry name" value="RmlC_Cupin_sf"/>
</dbReference>
<evidence type="ECO:0000256" key="1">
    <source>
        <dbReference type="ARBA" id="ARBA00023125"/>
    </source>
</evidence>
<dbReference type="SUPFAM" id="SSF51182">
    <property type="entry name" value="RmlC-like cupins"/>
    <property type="match status" value="1"/>
</dbReference>
<dbReference type="InterPro" id="IPR050807">
    <property type="entry name" value="TransReg_Diox_bact_type"/>
</dbReference>
<sequence>MKKTEVLENQTKTEAEELLTSVLGLTIKKRRMELGYSMERVSQISNVSRGMLGLIESGKTTPSIGILWKLSKALRTTIAEMVPDLFLRNPKIIKKEEARILKLHKGNLEARALHKDENEKLELYEIKVAPGSYPLPSWFENQFEQNVVVLDGNLELNFRDRNYSLESGDSAIFLASDLLQIKNSADSIAKIFWVNSLQHDKK</sequence>
<dbReference type="RefSeq" id="WP_135765876.1">
    <property type="nucleotide sequence ID" value="NZ_RQHV01000062.1"/>
</dbReference>
<evidence type="ECO:0000259" key="2">
    <source>
        <dbReference type="PROSITE" id="PS50943"/>
    </source>
</evidence>
<dbReference type="Pfam" id="PF01381">
    <property type="entry name" value="HTH_3"/>
    <property type="match status" value="1"/>
</dbReference>
<feature type="domain" description="HTH cro/C1-type" evidence="2">
    <location>
        <begin position="27"/>
        <end position="81"/>
    </location>
</feature>
<dbReference type="Gene3D" id="2.60.120.10">
    <property type="entry name" value="Jelly Rolls"/>
    <property type="match status" value="1"/>
</dbReference>
<gene>
    <name evidence="3" type="ORF">EHS11_18790</name>
</gene>
<dbReference type="SUPFAM" id="SSF47413">
    <property type="entry name" value="lambda repressor-like DNA-binding domains"/>
    <property type="match status" value="1"/>
</dbReference>
<dbReference type="EMBL" id="RQHV01000062">
    <property type="protein sequence ID" value="TGN07154.1"/>
    <property type="molecule type" value="Genomic_DNA"/>
</dbReference>
<protein>
    <submittedName>
        <fullName evidence="3">Helix-turn-helix domain-containing protein</fullName>
    </submittedName>
</protein>
<dbReference type="InterPro" id="IPR001387">
    <property type="entry name" value="Cro/C1-type_HTH"/>
</dbReference>
<keyword evidence="1" id="KW-0238">DNA-binding</keyword>
<dbReference type="SMART" id="SM00530">
    <property type="entry name" value="HTH_XRE"/>
    <property type="match status" value="1"/>
</dbReference>
<dbReference type="Proteomes" id="UP000298264">
    <property type="component" value="Unassembled WGS sequence"/>
</dbReference>
<evidence type="ECO:0000313" key="4">
    <source>
        <dbReference type="Proteomes" id="UP000298264"/>
    </source>
</evidence>
<proteinExistence type="predicted"/>
<keyword evidence="4" id="KW-1185">Reference proteome</keyword>
<organism evidence="3 4">
    <name type="scientific">Leptospira ilyithenensis</name>
    <dbReference type="NCBI Taxonomy" id="2484901"/>
    <lineage>
        <taxon>Bacteria</taxon>
        <taxon>Pseudomonadati</taxon>
        <taxon>Spirochaetota</taxon>
        <taxon>Spirochaetia</taxon>
        <taxon>Leptospirales</taxon>
        <taxon>Leptospiraceae</taxon>
        <taxon>Leptospira</taxon>
    </lineage>
</organism>
<dbReference type="CDD" id="cd00093">
    <property type="entry name" value="HTH_XRE"/>
    <property type="match status" value="1"/>
</dbReference>
<dbReference type="PANTHER" id="PTHR46797:SF1">
    <property type="entry name" value="METHYLPHOSPHONATE SYNTHASE"/>
    <property type="match status" value="1"/>
</dbReference>
<dbReference type="PROSITE" id="PS50943">
    <property type="entry name" value="HTH_CROC1"/>
    <property type="match status" value="1"/>
</dbReference>
<comment type="caution">
    <text evidence="3">The sequence shown here is derived from an EMBL/GenBank/DDBJ whole genome shotgun (WGS) entry which is preliminary data.</text>
</comment>